<dbReference type="EMBL" id="MT006240">
    <property type="protein sequence ID" value="QIG78309.1"/>
    <property type="molecule type" value="Genomic_DNA"/>
</dbReference>
<accession>A0A6G6Y070</accession>
<reference evidence="1 2" key="1">
    <citation type="submission" date="2020-01" db="EMBL/GenBank/DDBJ databases">
        <title>Honey bees harbor a diverse gut virome engaging in nested strain-level interactions with the microbiota.</title>
        <authorList>
            <person name="Bonilla-Rosso G."/>
            <person name="Steiner T."/>
            <person name="Wichmann F."/>
            <person name="Bexkens E."/>
            <person name="Engel P."/>
        </authorList>
    </citation>
    <scope>NUCLEOTIDE SEQUENCE [LARGE SCALE GENOMIC DNA]</scope>
</reference>
<evidence type="ECO:0000313" key="1">
    <source>
        <dbReference type="EMBL" id="QIG78309.1"/>
    </source>
</evidence>
<proteinExistence type="predicted"/>
<keyword evidence="2" id="KW-1185">Reference proteome</keyword>
<dbReference type="Proteomes" id="UP000500911">
    <property type="component" value="Segment"/>
</dbReference>
<name>A0A6G6Y070_9CAUD</name>
<protein>
    <submittedName>
        <fullName evidence="1">Uncharacterized protein</fullName>
    </submittedName>
</protein>
<organism evidence="1 2">
    <name type="scientific">Bifidobacterium phage BadAargau2</name>
    <dbReference type="NCBI Taxonomy" id="2713242"/>
    <lineage>
        <taxon>Viruses</taxon>
        <taxon>Duplodnaviria</taxon>
        <taxon>Heunggongvirae</taxon>
        <taxon>Uroviricota</taxon>
        <taxon>Caudoviricetes</taxon>
        <taxon>Badaztecvirus</taxon>
        <taxon>Badaztecvirus badaargau2</taxon>
    </lineage>
</organism>
<dbReference type="Pfam" id="PF25622">
    <property type="entry name" value="Phi29_MCP"/>
    <property type="match status" value="1"/>
</dbReference>
<evidence type="ECO:0000313" key="2">
    <source>
        <dbReference type="Proteomes" id="UP000500911"/>
    </source>
</evidence>
<gene>
    <name evidence="1" type="ORF">BAAR0010003c01_00014</name>
</gene>
<sequence length="593" mass="65577">MASGAISGKGSNNANDDIIRPITEMSNEEIVDAIRAEQTPAYQARIPSATQAGIRTTLEHLQGNFSFWNSFYNTLMNRIGGTWLNTTEWEDPWKEFNRSAMKYGNTFQEIAVGLIKAHVYDPHSEYLSQDNFGTFKVPVDAVYHQRNYEHWYPATINRAQLNAAFLEENGIGRLVSAIMGAAKTSDELDINLATNSLFAEYARLGGYWRVQVPDVSAAGSTKEQAQTLLREIRSMGNKMMIRPQTQYNAKHWPTVAKRDDLMLIASPDTLAGLDVMAYAEFFQIDRAEIPYRIISVLPEDIHIKGFQAILTTKDFLFRLDNLREVTNQRNAVSMGENFYLHHWATLSVSPFAPAALFWTGPGSKITIIDPKKVVASKPEFEVHIARYTGQTSTPTDVTRGGIVQLVSTLTNSEDSNPNAYKTSGVTYEIGDTEKQRSQWTSVDKFGMLYVGIDEPNAVIPVHATATYIDPEHPEVPMETSADLEVPVVGDGVLGFNPQLLVSYEADPDQKQVVQGQPTKLNFTGYLTDGRKIDVSNMVLLAVKSGDATIANGRILTANGTDDVVLTTRLMGIPPKDVTYKVTAAGGTQGQTTK</sequence>